<dbReference type="GO" id="GO:0000156">
    <property type="term" value="F:phosphorelay response regulator activity"/>
    <property type="evidence" value="ECO:0007669"/>
    <property type="project" value="TreeGrafter"/>
</dbReference>
<keyword evidence="7 14" id="KW-0418">Kinase</keyword>
<dbReference type="Gene3D" id="3.30.450.20">
    <property type="entry name" value="PAS domain"/>
    <property type="match status" value="2"/>
</dbReference>
<dbReference type="GO" id="GO:0004673">
    <property type="term" value="F:protein histidine kinase activity"/>
    <property type="evidence" value="ECO:0007669"/>
    <property type="project" value="UniProtKB-EC"/>
</dbReference>
<dbReference type="Pfam" id="PF08447">
    <property type="entry name" value="PAS_3"/>
    <property type="match status" value="1"/>
</dbReference>
<keyword evidence="10" id="KW-0902">Two-component regulatory system</keyword>
<evidence type="ECO:0000256" key="11">
    <source>
        <dbReference type="ARBA" id="ARBA00023136"/>
    </source>
</evidence>
<evidence type="ECO:0000313" key="14">
    <source>
        <dbReference type="EMBL" id="RFZ92983.1"/>
    </source>
</evidence>
<dbReference type="Gene3D" id="3.30.565.10">
    <property type="entry name" value="Histidine kinase-like ATPase, C-terminal domain"/>
    <property type="match status" value="1"/>
</dbReference>
<dbReference type="Proteomes" id="UP000264217">
    <property type="component" value="Unassembled WGS sequence"/>
</dbReference>
<dbReference type="SMART" id="SM00091">
    <property type="entry name" value="PAS"/>
    <property type="match status" value="2"/>
</dbReference>
<evidence type="ECO:0000256" key="5">
    <source>
        <dbReference type="ARBA" id="ARBA00022692"/>
    </source>
</evidence>
<reference evidence="14 15" key="1">
    <citation type="submission" date="2018-08" db="EMBL/GenBank/DDBJ databases">
        <title>Mucilaginibacter sp. MYSH2.</title>
        <authorList>
            <person name="Seo T."/>
        </authorList>
    </citation>
    <scope>NUCLEOTIDE SEQUENCE [LARGE SCALE GENOMIC DNA]</scope>
    <source>
        <strain evidence="14 15">MYSH2</strain>
    </source>
</reference>
<dbReference type="GO" id="GO:0007234">
    <property type="term" value="P:osmosensory signaling via phosphorelay pathway"/>
    <property type="evidence" value="ECO:0007669"/>
    <property type="project" value="TreeGrafter"/>
</dbReference>
<dbReference type="EMBL" id="QWDC01000002">
    <property type="protein sequence ID" value="RFZ92983.1"/>
    <property type="molecule type" value="Genomic_DNA"/>
</dbReference>
<dbReference type="InterPro" id="IPR000014">
    <property type="entry name" value="PAS"/>
</dbReference>
<dbReference type="InterPro" id="IPR036890">
    <property type="entry name" value="HATPase_C_sf"/>
</dbReference>
<feature type="domain" description="PAS" evidence="13">
    <location>
        <begin position="124"/>
        <end position="194"/>
    </location>
</feature>
<dbReference type="InterPro" id="IPR013767">
    <property type="entry name" value="PAS_fold"/>
</dbReference>
<keyword evidence="15" id="KW-1185">Reference proteome</keyword>
<dbReference type="GO" id="GO:0016020">
    <property type="term" value="C:membrane"/>
    <property type="evidence" value="ECO:0007669"/>
    <property type="project" value="UniProtKB-SubCell"/>
</dbReference>
<name>A0A372NUN0_9SPHI</name>
<dbReference type="InterPro" id="IPR004358">
    <property type="entry name" value="Sig_transdc_His_kin-like_C"/>
</dbReference>
<evidence type="ECO:0000256" key="9">
    <source>
        <dbReference type="ARBA" id="ARBA00022989"/>
    </source>
</evidence>
<dbReference type="PANTHER" id="PTHR42878:SF7">
    <property type="entry name" value="SENSOR HISTIDINE KINASE GLRK"/>
    <property type="match status" value="1"/>
</dbReference>
<evidence type="ECO:0000259" key="12">
    <source>
        <dbReference type="PROSITE" id="PS50109"/>
    </source>
</evidence>
<keyword evidence="6" id="KW-0547">Nucleotide-binding</keyword>
<keyword evidence="4" id="KW-0808">Transferase</keyword>
<comment type="caution">
    <text evidence="14">The sequence shown here is derived from an EMBL/GenBank/DDBJ whole genome shotgun (WGS) entry which is preliminary data.</text>
</comment>
<dbReference type="EC" id="2.7.13.3" evidence="3"/>
<dbReference type="RefSeq" id="WP_117392692.1">
    <property type="nucleotide sequence ID" value="NZ_QWDC01000002.1"/>
</dbReference>
<evidence type="ECO:0000256" key="6">
    <source>
        <dbReference type="ARBA" id="ARBA00022741"/>
    </source>
</evidence>
<sequence>MASFDILFYESHNPMWVFDICTLAILEVNNAAVEAYGYTKKEFLSKTIRDLRPPEDVEQVELLLPEIRATKTHLREFRHKDKAGHVFHVEVMSYPIDFEGHEARLVVTQNVEEKKAIAGELELTQTKLNRMLETTSIGFLRVDDHSTITYWNHAAEQMIGYDRKYLLGKNIWDVFPEAVDTNFYIRYQEAIENRNNAEFESYFWPVQKWFGVIIYFVDEELVIHFRDITETKIYEEELLKKIDQLKEISYLNSHYIRKPVASLLGLTGLINQDLVEGNEYKDIAGHIHECSRELDHVVRRINNKVNDEMGYAVYDQIQNFSLNHLVENVVVEASAFHKDHRLILKNNEEVLCYGNKHSIGAALHRLIDNAAKFSPDGGDIEVCLDVVKHNAILSVHDFGVGIDKATLNRIFMGFTNKKTAAQLGTGLATVSDIAHRHNGNVWVESKPGKGSTFSMRLPMSNIGVYKQAGTTDFSAYQGPGLDLNYLPDDDVLIANWHGFHTLHTVKTGCLRILAEAANTGAKLILNDNTGVAGTWNDAVEWVSSEFFPSLRDGGATHLAWVYSPSTFSRISTDVTIANLDGFEVDIQTFENRDAAMTWLRDAR</sequence>
<dbReference type="NCBIfam" id="TIGR00229">
    <property type="entry name" value="sensory_box"/>
    <property type="match status" value="2"/>
</dbReference>
<keyword evidence="11" id="KW-0472">Membrane</keyword>
<dbReference type="InterPro" id="IPR013655">
    <property type="entry name" value="PAS_fold_3"/>
</dbReference>
<dbReference type="InterPro" id="IPR005467">
    <property type="entry name" value="His_kinase_dom"/>
</dbReference>
<evidence type="ECO:0000256" key="4">
    <source>
        <dbReference type="ARBA" id="ARBA00022679"/>
    </source>
</evidence>
<dbReference type="PANTHER" id="PTHR42878">
    <property type="entry name" value="TWO-COMPONENT HISTIDINE KINASE"/>
    <property type="match status" value="1"/>
</dbReference>
<evidence type="ECO:0000256" key="2">
    <source>
        <dbReference type="ARBA" id="ARBA00004141"/>
    </source>
</evidence>
<evidence type="ECO:0000256" key="1">
    <source>
        <dbReference type="ARBA" id="ARBA00000085"/>
    </source>
</evidence>
<evidence type="ECO:0000259" key="13">
    <source>
        <dbReference type="PROSITE" id="PS50112"/>
    </source>
</evidence>
<dbReference type="PRINTS" id="PR00344">
    <property type="entry name" value="BCTRLSENSOR"/>
</dbReference>
<dbReference type="GO" id="GO:0006355">
    <property type="term" value="P:regulation of DNA-templated transcription"/>
    <property type="evidence" value="ECO:0007669"/>
    <property type="project" value="InterPro"/>
</dbReference>
<organism evidence="14 15">
    <name type="scientific">Mucilaginibacter conchicola</name>
    <dbReference type="NCBI Taxonomy" id="2303333"/>
    <lineage>
        <taxon>Bacteria</taxon>
        <taxon>Pseudomonadati</taxon>
        <taxon>Bacteroidota</taxon>
        <taxon>Sphingobacteriia</taxon>
        <taxon>Sphingobacteriales</taxon>
        <taxon>Sphingobacteriaceae</taxon>
        <taxon>Mucilaginibacter</taxon>
    </lineage>
</organism>
<dbReference type="CDD" id="cd00130">
    <property type="entry name" value="PAS"/>
    <property type="match status" value="2"/>
</dbReference>
<comment type="subcellular location">
    <subcellularLocation>
        <location evidence="2">Membrane</location>
        <topology evidence="2">Multi-pass membrane protein</topology>
    </subcellularLocation>
</comment>
<dbReference type="PROSITE" id="PS50112">
    <property type="entry name" value="PAS"/>
    <property type="match status" value="2"/>
</dbReference>
<gene>
    <name evidence="14" type="ORF">D0C36_16490</name>
</gene>
<dbReference type="OrthoDB" id="6231665at2"/>
<dbReference type="InterPro" id="IPR035965">
    <property type="entry name" value="PAS-like_dom_sf"/>
</dbReference>
<evidence type="ECO:0000256" key="7">
    <source>
        <dbReference type="ARBA" id="ARBA00022777"/>
    </source>
</evidence>
<feature type="domain" description="Histidine kinase" evidence="12">
    <location>
        <begin position="251"/>
        <end position="461"/>
    </location>
</feature>
<comment type="catalytic activity">
    <reaction evidence="1">
        <text>ATP + protein L-histidine = ADP + protein N-phospho-L-histidine.</text>
        <dbReference type="EC" id="2.7.13.3"/>
    </reaction>
</comment>
<dbReference type="Pfam" id="PF00989">
    <property type="entry name" value="PAS"/>
    <property type="match status" value="1"/>
</dbReference>
<dbReference type="InterPro" id="IPR003594">
    <property type="entry name" value="HATPase_dom"/>
</dbReference>
<accession>A0A372NUN0</accession>
<dbReference type="InterPro" id="IPR050351">
    <property type="entry name" value="BphY/WalK/GraS-like"/>
</dbReference>
<protein>
    <recommendedName>
        <fullName evidence="3">histidine kinase</fullName>
        <ecNumber evidence="3">2.7.13.3</ecNumber>
    </recommendedName>
</protein>
<dbReference type="GO" id="GO:0030295">
    <property type="term" value="F:protein kinase activator activity"/>
    <property type="evidence" value="ECO:0007669"/>
    <property type="project" value="TreeGrafter"/>
</dbReference>
<evidence type="ECO:0000256" key="8">
    <source>
        <dbReference type="ARBA" id="ARBA00022840"/>
    </source>
</evidence>
<evidence type="ECO:0000313" key="15">
    <source>
        <dbReference type="Proteomes" id="UP000264217"/>
    </source>
</evidence>
<dbReference type="Pfam" id="PF02518">
    <property type="entry name" value="HATPase_c"/>
    <property type="match status" value="1"/>
</dbReference>
<proteinExistence type="predicted"/>
<evidence type="ECO:0000256" key="3">
    <source>
        <dbReference type="ARBA" id="ARBA00012438"/>
    </source>
</evidence>
<dbReference type="PROSITE" id="PS50109">
    <property type="entry name" value="HIS_KIN"/>
    <property type="match status" value="1"/>
</dbReference>
<dbReference type="SUPFAM" id="SSF55785">
    <property type="entry name" value="PYP-like sensor domain (PAS domain)"/>
    <property type="match status" value="2"/>
</dbReference>
<keyword evidence="8" id="KW-0067">ATP-binding</keyword>
<evidence type="ECO:0000256" key="10">
    <source>
        <dbReference type="ARBA" id="ARBA00023012"/>
    </source>
</evidence>
<dbReference type="SMART" id="SM00387">
    <property type="entry name" value="HATPase_c"/>
    <property type="match status" value="1"/>
</dbReference>
<dbReference type="GO" id="GO:0005524">
    <property type="term" value="F:ATP binding"/>
    <property type="evidence" value="ECO:0007669"/>
    <property type="project" value="UniProtKB-KW"/>
</dbReference>
<keyword evidence="5" id="KW-0812">Transmembrane</keyword>
<dbReference type="AlphaFoldDB" id="A0A372NUN0"/>
<feature type="domain" description="PAS" evidence="13">
    <location>
        <begin position="1"/>
        <end position="71"/>
    </location>
</feature>
<dbReference type="SUPFAM" id="SSF55874">
    <property type="entry name" value="ATPase domain of HSP90 chaperone/DNA topoisomerase II/histidine kinase"/>
    <property type="match status" value="1"/>
</dbReference>
<keyword evidence="9" id="KW-1133">Transmembrane helix</keyword>